<accession>A0A811Y5A0</accession>
<evidence type="ECO:0000313" key="2">
    <source>
        <dbReference type="Proteomes" id="UP000645828"/>
    </source>
</evidence>
<dbReference type="AlphaFoldDB" id="A0A811Y5A0"/>
<keyword evidence="2" id="KW-1185">Reference proteome</keyword>
<dbReference type="EMBL" id="CAJHUB010000662">
    <property type="protein sequence ID" value="CAD7671412.1"/>
    <property type="molecule type" value="Genomic_DNA"/>
</dbReference>
<dbReference type="Proteomes" id="UP000645828">
    <property type="component" value="Unassembled WGS sequence"/>
</dbReference>
<gene>
    <name evidence="1" type="ORF">NYPRO_LOCUS4207</name>
</gene>
<proteinExistence type="predicted"/>
<protein>
    <submittedName>
        <fullName evidence="1">(raccoon dog) hypothetical protein</fullName>
    </submittedName>
</protein>
<name>A0A811Y5A0_NYCPR</name>
<organism evidence="1 2">
    <name type="scientific">Nyctereutes procyonoides</name>
    <name type="common">Raccoon dog</name>
    <name type="synonym">Canis procyonoides</name>
    <dbReference type="NCBI Taxonomy" id="34880"/>
    <lineage>
        <taxon>Eukaryota</taxon>
        <taxon>Metazoa</taxon>
        <taxon>Chordata</taxon>
        <taxon>Craniata</taxon>
        <taxon>Vertebrata</taxon>
        <taxon>Euteleostomi</taxon>
        <taxon>Mammalia</taxon>
        <taxon>Eutheria</taxon>
        <taxon>Laurasiatheria</taxon>
        <taxon>Carnivora</taxon>
        <taxon>Caniformia</taxon>
        <taxon>Canidae</taxon>
        <taxon>Nyctereutes</taxon>
    </lineage>
</organism>
<sequence>MKDLDWCQQDQGDSQSCFSLTARLTTACDAYFVVQMKQKEK</sequence>
<evidence type="ECO:0000313" key="1">
    <source>
        <dbReference type="EMBL" id="CAD7671412.1"/>
    </source>
</evidence>
<reference evidence="1" key="1">
    <citation type="submission" date="2020-12" db="EMBL/GenBank/DDBJ databases">
        <authorList>
            <consortium name="Molecular Ecology Group"/>
        </authorList>
    </citation>
    <scope>NUCLEOTIDE SEQUENCE</scope>
    <source>
        <strain evidence="1">TBG_1078</strain>
    </source>
</reference>
<comment type="caution">
    <text evidence="1">The sequence shown here is derived from an EMBL/GenBank/DDBJ whole genome shotgun (WGS) entry which is preliminary data.</text>
</comment>